<keyword evidence="4" id="KW-0297">G-protein coupled receptor</keyword>
<feature type="transmembrane region" description="Helical" evidence="11">
    <location>
        <begin position="211"/>
        <end position="233"/>
    </location>
</feature>
<evidence type="ECO:0000256" key="5">
    <source>
        <dbReference type="ARBA" id="ARBA00023136"/>
    </source>
</evidence>
<keyword evidence="5 11" id="KW-0472">Membrane</keyword>
<dbReference type="PRINTS" id="PR00241">
    <property type="entry name" value="ANGIOTENSINR"/>
</dbReference>
<reference evidence="13" key="2">
    <citation type="submission" date="2025-09" db="UniProtKB">
        <authorList>
            <consortium name="Ensembl"/>
        </authorList>
    </citation>
    <scope>IDENTIFICATION</scope>
</reference>
<sequence length="400" mass="44582">GPTLGNYSTIPPGLWNWSLAGDFDFLGEDGALVPVDVTFGLRMFITSVYLVVCAGGILGNGLVMYLIWSQKGKPTQIINIFVFALAVADLQFSLTLPFWATEMALDFRWPFGLAMCKAVPSLTVLSIYANVFLLTTMSVTRYWSVASAFKNRSRMSPCAARWITVALWALALVATVPTLMYTSVVDVASVELCLFRFSTSYHLGIYHLQRVVVTFVIPLVVILTSYILLLRLLRAHQVNHNHLRRQKQVSTTVRLVVSCFFVCWFPNHVVTVWGVLVKFGAVSMGSTFYFLHTYAFPLTTCLAHANSCLNPVLYCLMRHEFRETMKQTFWRLSSATSSFHYISFRKSPEEGTLGVLPQNTASPLSVEKEASTSSAILEPGAKDPKPDTEIELIPGAEMPM</sequence>
<evidence type="ECO:0000313" key="13">
    <source>
        <dbReference type="Ensembl" id="ENSSMRP00000017599.1"/>
    </source>
</evidence>
<evidence type="ECO:0000256" key="10">
    <source>
        <dbReference type="SAM" id="MobiDB-lite"/>
    </source>
</evidence>
<keyword evidence="2 11" id="KW-0812">Transmembrane</keyword>
<evidence type="ECO:0000256" key="8">
    <source>
        <dbReference type="ARBA" id="ARBA00023180"/>
    </source>
</evidence>
<evidence type="ECO:0000256" key="1">
    <source>
        <dbReference type="ARBA" id="ARBA00004141"/>
    </source>
</evidence>
<dbReference type="InterPro" id="IPR017452">
    <property type="entry name" value="GPCR_Rhodpsn_7TM"/>
</dbReference>
<feature type="transmembrane region" description="Helical" evidence="11">
    <location>
        <begin position="80"/>
        <end position="99"/>
    </location>
</feature>
<dbReference type="GO" id="GO:0019957">
    <property type="term" value="F:C-C chemokine binding"/>
    <property type="evidence" value="ECO:0007669"/>
    <property type="project" value="TreeGrafter"/>
</dbReference>
<dbReference type="PANTHER" id="PTHR10489:SF935">
    <property type="entry name" value="RELAXIN FAMILY PEPTIDE RECEPTOR 3.3A1-RELATED"/>
    <property type="match status" value="1"/>
</dbReference>
<dbReference type="GO" id="GO:0009897">
    <property type="term" value="C:external side of plasma membrane"/>
    <property type="evidence" value="ECO:0007669"/>
    <property type="project" value="TreeGrafter"/>
</dbReference>
<dbReference type="PANTHER" id="PTHR10489">
    <property type="entry name" value="CELL ADHESION MOLECULE"/>
    <property type="match status" value="1"/>
</dbReference>
<dbReference type="InterPro" id="IPR000248">
    <property type="entry name" value="ATII_rcpt"/>
</dbReference>
<keyword evidence="6" id="KW-1015">Disulfide bond</keyword>
<dbReference type="Ensembl" id="ENSSMRT00000020606.1">
    <property type="protein sequence ID" value="ENSSMRP00000017599.1"/>
    <property type="gene ID" value="ENSSMRG00000013714.1"/>
</dbReference>
<keyword evidence="8" id="KW-0325">Glycoprotein</keyword>
<evidence type="ECO:0000256" key="4">
    <source>
        <dbReference type="ARBA" id="ARBA00023040"/>
    </source>
</evidence>
<dbReference type="GO" id="GO:0007204">
    <property type="term" value="P:positive regulation of cytosolic calcium ion concentration"/>
    <property type="evidence" value="ECO:0007669"/>
    <property type="project" value="TreeGrafter"/>
</dbReference>
<accession>A0A8D0CDD9</accession>
<keyword evidence="9" id="KW-0807">Transducer</keyword>
<dbReference type="GO" id="GO:0060326">
    <property type="term" value="P:cell chemotaxis"/>
    <property type="evidence" value="ECO:0007669"/>
    <property type="project" value="TreeGrafter"/>
</dbReference>
<evidence type="ECO:0000259" key="12">
    <source>
        <dbReference type="PROSITE" id="PS50262"/>
    </source>
</evidence>
<evidence type="ECO:0000313" key="14">
    <source>
        <dbReference type="Proteomes" id="UP000694421"/>
    </source>
</evidence>
<dbReference type="Pfam" id="PF00001">
    <property type="entry name" value="7tm_1"/>
    <property type="match status" value="1"/>
</dbReference>
<keyword evidence="14" id="KW-1185">Reference proteome</keyword>
<dbReference type="GO" id="GO:0006955">
    <property type="term" value="P:immune response"/>
    <property type="evidence" value="ECO:0007669"/>
    <property type="project" value="TreeGrafter"/>
</dbReference>
<dbReference type="InterPro" id="IPR050119">
    <property type="entry name" value="CCR1-9-like"/>
</dbReference>
<dbReference type="GeneTree" id="ENSGT01130000278308"/>
<feature type="transmembrane region" description="Helical" evidence="11">
    <location>
        <begin position="296"/>
        <end position="317"/>
    </location>
</feature>
<dbReference type="Proteomes" id="UP000694421">
    <property type="component" value="Unplaced"/>
</dbReference>
<dbReference type="InterPro" id="IPR000276">
    <property type="entry name" value="GPCR_Rhodpsn"/>
</dbReference>
<name>A0A8D0CDD9_SALMN</name>
<evidence type="ECO:0000256" key="2">
    <source>
        <dbReference type="ARBA" id="ARBA00022692"/>
    </source>
</evidence>
<feature type="region of interest" description="Disordered" evidence="10">
    <location>
        <begin position="372"/>
        <end position="400"/>
    </location>
</feature>
<feature type="transmembrane region" description="Helical" evidence="11">
    <location>
        <begin position="119"/>
        <end position="139"/>
    </location>
</feature>
<dbReference type="GO" id="GO:0019722">
    <property type="term" value="P:calcium-mediated signaling"/>
    <property type="evidence" value="ECO:0007669"/>
    <property type="project" value="TreeGrafter"/>
</dbReference>
<dbReference type="AlphaFoldDB" id="A0A8D0CDD9"/>
<reference evidence="13" key="1">
    <citation type="submission" date="2025-08" db="UniProtKB">
        <authorList>
            <consortium name="Ensembl"/>
        </authorList>
    </citation>
    <scope>IDENTIFICATION</scope>
</reference>
<keyword evidence="3 11" id="KW-1133">Transmembrane helix</keyword>
<dbReference type="PROSITE" id="PS50262">
    <property type="entry name" value="G_PROTEIN_RECEP_F1_2"/>
    <property type="match status" value="1"/>
</dbReference>
<proteinExistence type="predicted"/>
<dbReference type="PRINTS" id="PR00237">
    <property type="entry name" value="GPCRRHODOPSN"/>
</dbReference>
<protein>
    <submittedName>
        <fullName evidence="13">Relaxin family peptide/INSL5 receptor 4</fullName>
    </submittedName>
</protein>
<dbReference type="SUPFAM" id="SSF81321">
    <property type="entry name" value="Family A G protein-coupled receptor-like"/>
    <property type="match status" value="1"/>
</dbReference>
<evidence type="ECO:0000256" key="11">
    <source>
        <dbReference type="SAM" id="Phobius"/>
    </source>
</evidence>
<feature type="transmembrane region" description="Helical" evidence="11">
    <location>
        <begin position="159"/>
        <end position="181"/>
    </location>
</feature>
<dbReference type="Gene3D" id="1.20.1070.10">
    <property type="entry name" value="Rhodopsin 7-helix transmembrane proteins"/>
    <property type="match status" value="1"/>
</dbReference>
<evidence type="ECO:0000256" key="9">
    <source>
        <dbReference type="ARBA" id="ARBA00023224"/>
    </source>
</evidence>
<feature type="transmembrane region" description="Helical" evidence="11">
    <location>
        <begin position="253"/>
        <end position="276"/>
    </location>
</feature>
<organism evidence="13 14">
    <name type="scientific">Salvator merianae</name>
    <name type="common">Argentine black and white tegu</name>
    <name type="synonym">Tupinambis merianae</name>
    <dbReference type="NCBI Taxonomy" id="96440"/>
    <lineage>
        <taxon>Eukaryota</taxon>
        <taxon>Metazoa</taxon>
        <taxon>Chordata</taxon>
        <taxon>Craniata</taxon>
        <taxon>Vertebrata</taxon>
        <taxon>Euteleostomi</taxon>
        <taxon>Lepidosauria</taxon>
        <taxon>Squamata</taxon>
        <taxon>Bifurcata</taxon>
        <taxon>Unidentata</taxon>
        <taxon>Episquamata</taxon>
        <taxon>Laterata</taxon>
        <taxon>Teiioidea</taxon>
        <taxon>Teiidae</taxon>
        <taxon>Salvator</taxon>
    </lineage>
</organism>
<evidence type="ECO:0000256" key="3">
    <source>
        <dbReference type="ARBA" id="ARBA00022989"/>
    </source>
</evidence>
<dbReference type="OMA" id="WVLGNCA"/>
<evidence type="ECO:0000256" key="7">
    <source>
        <dbReference type="ARBA" id="ARBA00023170"/>
    </source>
</evidence>
<evidence type="ECO:0000256" key="6">
    <source>
        <dbReference type="ARBA" id="ARBA00023157"/>
    </source>
</evidence>
<comment type="subcellular location">
    <subcellularLocation>
        <location evidence="1">Membrane</location>
        <topology evidence="1">Multi-pass membrane protein</topology>
    </subcellularLocation>
</comment>
<dbReference type="GO" id="GO:0016493">
    <property type="term" value="F:C-C chemokine receptor activity"/>
    <property type="evidence" value="ECO:0007669"/>
    <property type="project" value="TreeGrafter"/>
</dbReference>
<feature type="transmembrane region" description="Helical" evidence="11">
    <location>
        <begin position="44"/>
        <end position="68"/>
    </location>
</feature>
<feature type="domain" description="G-protein coupled receptors family 1 profile" evidence="12">
    <location>
        <begin position="59"/>
        <end position="314"/>
    </location>
</feature>
<keyword evidence="7" id="KW-0675">Receptor</keyword>